<accession>A0ABR2IRY7</accession>
<dbReference type="InterPro" id="IPR046529">
    <property type="entry name" value="DUF6594"/>
</dbReference>
<feature type="domain" description="DUF6594" evidence="2">
    <location>
        <begin position="23"/>
        <end position="295"/>
    </location>
</feature>
<evidence type="ECO:0000256" key="1">
    <source>
        <dbReference type="SAM" id="Phobius"/>
    </source>
</evidence>
<dbReference type="Pfam" id="PF20237">
    <property type="entry name" value="DUF6594"/>
    <property type="match status" value="1"/>
</dbReference>
<gene>
    <name evidence="3" type="ORF">PGQ11_006195</name>
</gene>
<feature type="transmembrane region" description="Helical" evidence="1">
    <location>
        <begin position="256"/>
        <end position="274"/>
    </location>
</feature>
<keyword evidence="1" id="KW-0812">Transmembrane</keyword>
<proteinExistence type="predicted"/>
<evidence type="ECO:0000313" key="3">
    <source>
        <dbReference type="EMBL" id="KAK8867617.1"/>
    </source>
</evidence>
<comment type="caution">
    <text evidence="3">The sequence shown here is derived from an EMBL/GenBank/DDBJ whole genome shotgun (WGS) entry which is preliminary data.</text>
</comment>
<dbReference type="PANTHER" id="PTHR34502:SF5">
    <property type="entry name" value="DUF6594 DOMAIN-CONTAINING PROTEIN"/>
    <property type="match status" value="1"/>
</dbReference>
<reference evidence="3 4" key="1">
    <citation type="journal article" date="2024" name="IMA Fungus">
        <title>Apiospora arundinis, a panoply of carbohydrate-active enzymes and secondary metabolites.</title>
        <authorList>
            <person name="Sorensen T."/>
            <person name="Petersen C."/>
            <person name="Muurmann A.T."/>
            <person name="Christiansen J.V."/>
            <person name="Brundto M.L."/>
            <person name="Overgaard C.K."/>
            <person name="Boysen A.T."/>
            <person name="Wollenberg R.D."/>
            <person name="Larsen T.O."/>
            <person name="Sorensen J.L."/>
            <person name="Nielsen K.L."/>
            <person name="Sondergaard T.E."/>
        </authorList>
    </citation>
    <scope>NUCLEOTIDE SEQUENCE [LARGE SCALE GENOMIC DNA]</scope>
    <source>
        <strain evidence="3 4">AAU 773</strain>
    </source>
</reference>
<keyword evidence="4" id="KW-1185">Reference proteome</keyword>
<protein>
    <recommendedName>
        <fullName evidence="2">DUF6594 domain-containing protein</fullName>
    </recommendedName>
</protein>
<feature type="transmembrane region" description="Helical" evidence="1">
    <location>
        <begin position="228"/>
        <end position="250"/>
    </location>
</feature>
<keyword evidence="1" id="KW-0472">Membrane</keyword>
<name>A0ABR2IRY7_9PEZI</name>
<organism evidence="3 4">
    <name type="scientific">Apiospora arundinis</name>
    <dbReference type="NCBI Taxonomy" id="335852"/>
    <lineage>
        <taxon>Eukaryota</taxon>
        <taxon>Fungi</taxon>
        <taxon>Dikarya</taxon>
        <taxon>Ascomycota</taxon>
        <taxon>Pezizomycotina</taxon>
        <taxon>Sordariomycetes</taxon>
        <taxon>Xylariomycetidae</taxon>
        <taxon>Amphisphaeriales</taxon>
        <taxon>Apiosporaceae</taxon>
        <taxon>Apiospora</taxon>
    </lineage>
</organism>
<dbReference type="Proteomes" id="UP001390339">
    <property type="component" value="Unassembled WGS sequence"/>
</dbReference>
<keyword evidence="1" id="KW-1133">Transmembrane helix</keyword>
<evidence type="ECO:0000313" key="4">
    <source>
        <dbReference type="Proteomes" id="UP001390339"/>
    </source>
</evidence>
<dbReference type="PANTHER" id="PTHR34502">
    <property type="entry name" value="DUF6594 DOMAIN-CONTAINING PROTEIN-RELATED"/>
    <property type="match status" value="1"/>
</dbReference>
<evidence type="ECO:0000259" key="2">
    <source>
        <dbReference type="Pfam" id="PF20237"/>
    </source>
</evidence>
<dbReference type="EMBL" id="JAPCWZ010000004">
    <property type="protein sequence ID" value="KAK8867617.1"/>
    <property type="molecule type" value="Genomic_DNA"/>
</dbReference>
<sequence length="301" mass="35141">MQWLFLGSRSNSNGDSAEKMPDYKGLASLMNDHHDVSIFRRFRNLNIQNLLHMQAELIHLEQELQEIYDEDRHSDDQARQSYRFSWKAMEDEYLSGGDAYQRNKLLECREKLEKYNTSLLLQAQLNGLCSSKRENLEFLREWLKRPGHGNNFLQSFERRTWEEVEPDDTVVLQREDEDQGDLLTRWLLRVIPGIFHHLWGHRWKTAVHDPEKGYDGLFVYKDSNFARFTTVVTTILSAVFPVASILVLYYVEAMPVRLWLILAFTSLFALALLLMSKARRVEVFMATSAFAAVQVVFVGNA</sequence>